<feature type="transmembrane region" description="Helical" evidence="3">
    <location>
        <begin position="14"/>
        <end position="36"/>
    </location>
</feature>
<dbReference type="Gene3D" id="3.40.1090.10">
    <property type="entry name" value="Cytosolic phospholipase A2 catalytic domain"/>
    <property type="match status" value="2"/>
</dbReference>
<dbReference type="GO" id="GO:0016042">
    <property type="term" value="P:lipid catabolic process"/>
    <property type="evidence" value="ECO:0007669"/>
    <property type="project" value="UniProtKB-UniRule"/>
</dbReference>
<dbReference type="EMBL" id="CP030050">
    <property type="protein sequence ID" value="QOZ69112.1"/>
    <property type="molecule type" value="Genomic_DNA"/>
</dbReference>
<dbReference type="KEGG" id="barh:WN72_24430"/>
<feature type="transmembrane region" description="Helical" evidence="3">
    <location>
        <begin position="302"/>
        <end position="319"/>
    </location>
</feature>
<feature type="short sequence motif" description="GXSXG" evidence="2">
    <location>
        <begin position="19"/>
        <end position="23"/>
    </location>
</feature>
<dbReference type="RefSeq" id="WP_092216300.1">
    <property type="nucleotide sequence ID" value="NZ_CP030050.1"/>
</dbReference>
<accession>A0AAE7THA1</accession>
<keyword evidence="3" id="KW-0472">Membrane</keyword>
<reference evidence="5 6" key="1">
    <citation type="submission" date="2018-06" db="EMBL/GenBank/DDBJ databases">
        <title>Comparative genomics of Bradyrhizobium nodulating Arachidis hypogaea.</title>
        <authorList>
            <person name="Li Y."/>
        </authorList>
    </citation>
    <scope>NUCLEOTIDE SEQUENCE [LARGE SCALE GENOMIC DNA]</scope>
    <source>
        <strain evidence="5 6">CCBAU 051107</strain>
    </source>
</reference>
<dbReference type="PROSITE" id="PS51635">
    <property type="entry name" value="PNPLA"/>
    <property type="match status" value="1"/>
</dbReference>
<feature type="domain" description="PNPLA" evidence="4">
    <location>
        <begin position="1"/>
        <end position="166"/>
    </location>
</feature>
<evidence type="ECO:0000256" key="1">
    <source>
        <dbReference type="ARBA" id="ARBA00023098"/>
    </source>
</evidence>
<protein>
    <recommendedName>
        <fullName evidence="4">PNPLA domain-containing protein</fullName>
    </recommendedName>
</protein>
<evidence type="ECO:0000256" key="3">
    <source>
        <dbReference type="SAM" id="Phobius"/>
    </source>
</evidence>
<keyword evidence="1 2" id="KW-0443">Lipid metabolism</keyword>
<dbReference type="SUPFAM" id="SSF52151">
    <property type="entry name" value="FabD/lysophospholipase-like"/>
    <property type="match status" value="1"/>
</dbReference>
<dbReference type="GO" id="GO:0016787">
    <property type="term" value="F:hydrolase activity"/>
    <property type="evidence" value="ECO:0007669"/>
    <property type="project" value="UniProtKB-UniRule"/>
</dbReference>
<dbReference type="PANTHER" id="PTHR46394:SF1">
    <property type="entry name" value="PNPLA DOMAIN-CONTAINING PROTEIN"/>
    <property type="match status" value="1"/>
</dbReference>
<gene>
    <name evidence="5" type="ORF">WN72_24430</name>
</gene>
<organism evidence="5 6">
    <name type="scientific">Bradyrhizobium arachidis</name>
    <dbReference type="NCBI Taxonomy" id="858423"/>
    <lineage>
        <taxon>Bacteria</taxon>
        <taxon>Pseudomonadati</taxon>
        <taxon>Pseudomonadota</taxon>
        <taxon>Alphaproteobacteria</taxon>
        <taxon>Hyphomicrobiales</taxon>
        <taxon>Nitrobacteraceae</taxon>
        <taxon>Bradyrhizobium</taxon>
    </lineage>
</organism>
<dbReference type="InterPro" id="IPR052580">
    <property type="entry name" value="Lipid_Hydrolase"/>
</dbReference>
<dbReference type="Proteomes" id="UP000594015">
    <property type="component" value="Chromosome"/>
</dbReference>
<feature type="short sequence motif" description="DGA/G" evidence="2">
    <location>
        <begin position="153"/>
        <end position="155"/>
    </location>
</feature>
<name>A0AAE7THA1_9BRAD</name>
<dbReference type="PANTHER" id="PTHR46394">
    <property type="entry name" value="ANNEXIN"/>
    <property type="match status" value="1"/>
</dbReference>
<evidence type="ECO:0000259" key="4">
    <source>
        <dbReference type="PROSITE" id="PS51635"/>
    </source>
</evidence>
<proteinExistence type="predicted"/>
<evidence type="ECO:0000256" key="2">
    <source>
        <dbReference type="PROSITE-ProRule" id="PRU01161"/>
    </source>
</evidence>
<keyword evidence="2" id="KW-0378">Hydrolase</keyword>
<keyword evidence="3" id="KW-0812">Transmembrane</keyword>
<keyword evidence="2" id="KW-0442">Lipid degradation</keyword>
<feature type="active site" description="Proton acceptor" evidence="2">
    <location>
        <position position="153"/>
    </location>
</feature>
<dbReference type="InterPro" id="IPR002641">
    <property type="entry name" value="PNPLA_dom"/>
</dbReference>
<sequence length="421" mass="47716">MLEQFENSNGFFDFHAFVGTSAGAIAAVLLAAGFTGEQLEQKLRRKSFRDFLDGKVWSAPVTFWFNRGLHPGYSFIDWLREQLHERLPKQSDVRMQDLPRRAVIYASTRDAGEIVFDTNGEHKETAVHTAARCSMSIPYFFQPQWFDNRRVYDGGLLNNYPVQIFLEQERHRTLNGPQPEFLALYLGSSKPRSLKPGLIFADLMSISIDKNDTKLIERYKSQTLLIDTDPIGTIDFDLTDGEKDYLVRQGQVAALNYLGGRGLLDAVELQSLAQMRARLDVLRTEIVGSRQTVRSRTRMRRLLAVAALGCVVAVVGFTLRPMSFNKVLQPCQLRATIEPSSGEIRPLFLTVSTNGKYKSYPVQPSTPIDFSVQPENVSRYDLIIEWSDKTQSNFSAFSGCKPVDRRKSEDERSTLRLAPLN</sequence>
<dbReference type="InterPro" id="IPR016035">
    <property type="entry name" value="Acyl_Trfase/lysoPLipase"/>
</dbReference>
<dbReference type="Pfam" id="PF01734">
    <property type="entry name" value="Patatin"/>
    <property type="match status" value="1"/>
</dbReference>
<keyword evidence="3" id="KW-1133">Transmembrane helix</keyword>
<dbReference type="AlphaFoldDB" id="A0AAE7THA1"/>
<comment type="caution">
    <text evidence="2">Lacks conserved residue(s) required for the propagation of feature annotation.</text>
</comment>
<feature type="active site" description="Nucleophile" evidence="2">
    <location>
        <position position="21"/>
    </location>
</feature>
<evidence type="ECO:0000313" key="6">
    <source>
        <dbReference type="Proteomes" id="UP000594015"/>
    </source>
</evidence>
<evidence type="ECO:0000313" key="5">
    <source>
        <dbReference type="EMBL" id="QOZ69112.1"/>
    </source>
</evidence>